<evidence type="ECO:0000313" key="2">
    <source>
        <dbReference type="EMBL" id="GAA0524458.1"/>
    </source>
</evidence>
<accession>A0A917K659</accession>
<evidence type="ECO:0000259" key="1">
    <source>
        <dbReference type="Pfam" id="PF05899"/>
    </source>
</evidence>
<reference evidence="2" key="4">
    <citation type="submission" date="2023-12" db="EMBL/GenBank/DDBJ databases">
        <authorList>
            <person name="Sun Q."/>
            <person name="Inoue M."/>
        </authorList>
    </citation>
    <scope>NUCLEOTIDE SEQUENCE</scope>
    <source>
        <strain evidence="2">JCM 10664</strain>
    </source>
</reference>
<dbReference type="Proteomes" id="UP000597989">
    <property type="component" value="Unassembled WGS sequence"/>
</dbReference>
<dbReference type="InterPro" id="IPR014710">
    <property type="entry name" value="RmlC-like_jellyroll"/>
</dbReference>
<gene>
    <name evidence="2" type="ORF">GCM10009545_28440</name>
    <name evidence="3" type="ORF">GCM10011581_44490</name>
</gene>
<feature type="domain" description="(S)-ureidoglycine aminohydrolase cupin" evidence="1">
    <location>
        <begin position="57"/>
        <end position="93"/>
    </location>
</feature>
<reference evidence="2 5" key="2">
    <citation type="journal article" date="2019" name="Int. J. Syst. Evol. Microbiol.">
        <title>The Global Catalogue of Microorganisms (GCM) 10K type strain sequencing project: providing services to taxonomists for standard genome sequencing and annotation.</title>
        <authorList>
            <consortium name="The Broad Institute Genomics Platform"/>
            <consortium name="The Broad Institute Genome Sequencing Center for Infectious Disease"/>
            <person name="Wu L."/>
            <person name="Ma J."/>
        </authorList>
    </citation>
    <scope>NUCLEOTIDE SEQUENCE [LARGE SCALE GENOMIC DNA]</scope>
    <source>
        <strain evidence="2 5">JCM 10664</strain>
    </source>
</reference>
<reference evidence="3" key="3">
    <citation type="submission" date="2020-09" db="EMBL/GenBank/DDBJ databases">
        <authorList>
            <person name="Sun Q."/>
            <person name="Zhou Y."/>
        </authorList>
    </citation>
    <scope>NUCLEOTIDE SEQUENCE</scope>
    <source>
        <strain evidence="3">CGMCC 4.7206</strain>
    </source>
</reference>
<dbReference type="AlphaFoldDB" id="A0A917K659"/>
<dbReference type="Gene3D" id="2.60.120.10">
    <property type="entry name" value="Jelly Rolls"/>
    <property type="match status" value="1"/>
</dbReference>
<dbReference type="EMBL" id="BAAAHC010000010">
    <property type="protein sequence ID" value="GAA0524458.1"/>
    <property type="molecule type" value="Genomic_DNA"/>
</dbReference>
<evidence type="ECO:0000313" key="3">
    <source>
        <dbReference type="EMBL" id="GGJ02430.1"/>
    </source>
</evidence>
<organism evidence="3 4">
    <name type="scientific">Saccharopolyspora thermophila</name>
    <dbReference type="NCBI Taxonomy" id="89367"/>
    <lineage>
        <taxon>Bacteria</taxon>
        <taxon>Bacillati</taxon>
        <taxon>Actinomycetota</taxon>
        <taxon>Actinomycetes</taxon>
        <taxon>Pseudonocardiales</taxon>
        <taxon>Pseudonocardiaceae</taxon>
        <taxon>Saccharopolyspora</taxon>
    </lineage>
</organism>
<dbReference type="CDD" id="cd06990">
    <property type="entry name" value="cupin_DUF861"/>
    <property type="match status" value="1"/>
</dbReference>
<reference evidence="3 4" key="1">
    <citation type="journal article" date="2014" name="Int. J. Syst. Evol. Microbiol.">
        <title>Complete genome sequence of Corynebacterium casei LMG S-19264T (=DSM 44701T), isolated from a smear-ripened cheese.</title>
        <authorList>
            <consortium name="US DOE Joint Genome Institute (JGI-PGF)"/>
            <person name="Walter F."/>
            <person name="Albersmeier A."/>
            <person name="Kalinowski J."/>
            <person name="Ruckert C."/>
        </authorList>
    </citation>
    <scope>NUCLEOTIDE SEQUENCE [LARGE SCALE GENOMIC DNA]</scope>
    <source>
        <strain evidence="3 4">CGMCC 4.7206</strain>
    </source>
</reference>
<protein>
    <submittedName>
        <fullName evidence="2 3">Cupin</fullName>
    </submittedName>
</protein>
<dbReference type="RefSeq" id="WP_188990839.1">
    <property type="nucleotide sequence ID" value="NZ_BAAAHC010000010.1"/>
</dbReference>
<evidence type="ECO:0000313" key="5">
    <source>
        <dbReference type="Proteomes" id="UP001500220"/>
    </source>
</evidence>
<dbReference type="SUPFAM" id="SSF51182">
    <property type="entry name" value="RmlC-like cupins"/>
    <property type="match status" value="1"/>
</dbReference>
<name>A0A917K659_9PSEU</name>
<dbReference type="InterPro" id="IPR008579">
    <property type="entry name" value="UGlyAH_Cupin_dom"/>
</dbReference>
<sequence length="119" mass="12751">MALEKKSLDQPDDTRDFSHGKVDVVELPGVTVGRGTMRPGWKWSNDVKPIVGTNSCEQAHTMYVLQGRLHVVMDDGAEAEIGAGEAAVVSPGHDAWVVGDEDFVALDWSGAATYAAPEE</sequence>
<dbReference type="Pfam" id="PF05899">
    <property type="entry name" value="Cupin_3"/>
    <property type="match status" value="1"/>
</dbReference>
<keyword evidence="5" id="KW-1185">Reference proteome</keyword>
<evidence type="ECO:0000313" key="4">
    <source>
        <dbReference type="Proteomes" id="UP000597989"/>
    </source>
</evidence>
<comment type="caution">
    <text evidence="3">The sequence shown here is derived from an EMBL/GenBank/DDBJ whole genome shotgun (WGS) entry which is preliminary data.</text>
</comment>
<dbReference type="Proteomes" id="UP001500220">
    <property type="component" value="Unassembled WGS sequence"/>
</dbReference>
<dbReference type="EMBL" id="BMMT01000020">
    <property type="protein sequence ID" value="GGJ02430.1"/>
    <property type="molecule type" value="Genomic_DNA"/>
</dbReference>
<dbReference type="InterPro" id="IPR011051">
    <property type="entry name" value="RmlC_Cupin_sf"/>
</dbReference>
<proteinExistence type="predicted"/>